<feature type="transmembrane region" description="Helical" evidence="4">
    <location>
        <begin position="236"/>
        <end position="257"/>
    </location>
</feature>
<comment type="caution">
    <text evidence="6">The sequence shown here is derived from an EMBL/GenBank/DDBJ whole genome shotgun (WGS) entry which is preliminary data.</text>
</comment>
<keyword evidence="7" id="KW-1185">Reference proteome</keyword>
<keyword evidence="2 4" id="KW-1133">Transmembrane helix</keyword>
<evidence type="ECO:0000256" key="1">
    <source>
        <dbReference type="ARBA" id="ARBA00022692"/>
    </source>
</evidence>
<sequence>MRRRIFACFLATFVANGLARFGYVVLIPMLIVSGKLQPDQSIQLGIAILVGYIFGSFSIGVLQKYWSLEAIAKLSFLCIALSFFACFFDSLPFVWAWAWRFLAGLASAALMVLAAPLSLSLVKEKHRSSVSGFIFSGIGIGAIFSGFVLPLFAPFIHWAWILLGSLSLLAFFFALFSLKPLHPPKSPSQTSNFKPSFFFLLLVISYVLNAIGYLPHTLFWVDYLVRALHFSNAVAGASWAFFGLGSACGAILSGFLARGIGLKWASIVVLAIKAFACLIPAFSSHLAWLNLSIFLMGCTTTGNVALTNAMALRLVGKDAFARASSWLTFNFAIFQALFSFIFSAGLHHVSFFSLFVFCGIALILSFVVLLPVKEAKF</sequence>
<name>A0ABV7ZJN9_9HELI</name>
<evidence type="ECO:0000259" key="5">
    <source>
        <dbReference type="PROSITE" id="PS50850"/>
    </source>
</evidence>
<accession>A0ABV7ZJN9</accession>
<feature type="transmembrane region" description="Helical" evidence="4">
    <location>
        <begin position="288"/>
        <end position="315"/>
    </location>
</feature>
<feature type="transmembrane region" description="Helical" evidence="4">
    <location>
        <begin position="158"/>
        <end position="176"/>
    </location>
</feature>
<dbReference type="RefSeq" id="WP_382262783.1">
    <property type="nucleotide sequence ID" value="NZ_JBHRZO010000049.1"/>
</dbReference>
<evidence type="ECO:0000256" key="3">
    <source>
        <dbReference type="ARBA" id="ARBA00023136"/>
    </source>
</evidence>
<evidence type="ECO:0000313" key="6">
    <source>
        <dbReference type="EMBL" id="MFC3848351.1"/>
    </source>
</evidence>
<dbReference type="InterPro" id="IPR020846">
    <property type="entry name" value="MFS_dom"/>
</dbReference>
<feature type="transmembrane region" description="Helical" evidence="4">
    <location>
        <begin position="327"/>
        <end position="346"/>
    </location>
</feature>
<dbReference type="PROSITE" id="PS50850">
    <property type="entry name" value="MFS"/>
    <property type="match status" value="1"/>
</dbReference>
<dbReference type="Gene3D" id="1.20.1250.20">
    <property type="entry name" value="MFS general substrate transporter like domains"/>
    <property type="match status" value="2"/>
</dbReference>
<feature type="transmembrane region" description="Helical" evidence="4">
    <location>
        <begin position="197"/>
        <end position="216"/>
    </location>
</feature>
<feature type="transmembrane region" description="Helical" evidence="4">
    <location>
        <begin position="133"/>
        <end position="152"/>
    </location>
</feature>
<feature type="transmembrane region" description="Helical" evidence="4">
    <location>
        <begin position="264"/>
        <end position="282"/>
    </location>
</feature>
<evidence type="ECO:0000313" key="7">
    <source>
        <dbReference type="Proteomes" id="UP001595783"/>
    </source>
</evidence>
<dbReference type="InterPro" id="IPR036259">
    <property type="entry name" value="MFS_trans_sf"/>
</dbReference>
<feature type="domain" description="Major facilitator superfamily (MFS) profile" evidence="5">
    <location>
        <begin position="1"/>
        <end position="376"/>
    </location>
</feature>
<dbReference type="PANTHER" id="PTHR23537">
    <property type="match status" value="1"/>
</dbReference>
<organism evidence="6 7">
    <name type="scientific">Helicobacter baculiformis</name>
    <dbReference type="NCBI Taxonomy" id="427351"/>
    <lineage>
        <taxon>Bacteria</taxon>
        <taxon>Pseudomonadati</taxon>
        <taxon>Campylobacterota</taxon>
        <taxon>Epsilonproteobacteria</taxon>
        <taxon>Campylobacterales</taxon>
        <taxon>Helicobacteraceae</taxon>
        <taxon>Helicobacter</taxon>
    </lineage>
</organism>
<gene>
    <name evidence="6" type="ORF">ACFOPX_07475</name>
</gene>
<evidence type="ECO:0000256" key="4">
    <source>
        <dbReference type="SAM" id="Phobius"/>
    </source>
</evidence>
<dbReference type="InterPro" id="IPR010645">
    <property type="entry name" value="MFS_4"/>
</dbReference>
<dbReference type="EMBL" id="JBHRZO010000049">
    <property type="protein sequence ID" value="MFC3848351.1"/>
    <property type="molecule type" value="Genomic_DNA"/>
</dbReference>
<feature type="transmembrane region" description="Helical" evidence="4">
    <location>
        <begin position="101"/>
        <end position="121"/>
    </location>
</feature>
<feature type="transmembrane region" description="Helical" evidence="4">
    <location>
        <begin position="41"/>
        <end position="62"/>
    </location>
</feature>
<dbReference type="SUPFAM" id="SSF103473">
    <property type="entry name" value="MFS general substrate transporter"/>
    <property type="match status" value="1"/>
</dbReference>
<keyword evidence="1 4" id="KW-0812">Transmembrane</keyword>
<feature type="transmembrane region" description="Helical" evidence="4">
    <location>
        <begin position="352"/>
        <end position="372"/>
    </location>
</feature>
<dbReference type="Proteomes" id="UP001595783">
    <property type="component" value="Unassembled WGS sequence"/>
</dbReference>
<proteinExistence type="predicted"/>
<keyword evidence="3 4" id="KW-0472">Membrane</keyword>
<evidence type="ECO:0000256" key="2">
    <source>
        <dbReference type="ARBA" id="ARBA00022989"/>
    </source>
</evidence>
<dbReference type="Pfam" id="PF06779">
    <property type="entry name" value="MFS_4"/>
    <property type="match status" value="1"/>
</dbReference>
<dbReference type="PANTHER" id="PTHR23537:SF1">
    <property type="entry name" value="SUGAR TRANSPORTER"/>
    <property type="match status" value="1"/>
</dbReference>
<protein>
    <submittedName>
        <fullName evidence="6">YbfB/YjiJ family MFS transporter</fullName>
    </submittedName>
</protein>
<reference evidence="7" key="1">
    <citation type="journal article" date="2019" name="Int. J. Syst. Evol. Microbiol.">
        <title>The Global Catalogue of Microorganisms (GCM) 10K type strain sequencing project: providing services to taxonomists for standard genome sequencing and annotation.</title>
        <authorList>
            <consortium name="The Broad Institute Genomics Platform"/>
            <consortium name="The Broad Institute Genome Sequencing Center for Infectious Disease"/>
            <person name="Wu L."/>
            <person name="Ma J."/>
        </authorList>
    </citation>
    <scope>NUCLEOTIDE SEQUENCE [LARGE SCALE GENOMIC DNA]</scope>
    <source>
        <strain evidence="7">CCUG 53816</strain>
    </source>
</reference>
<feature type="transmembrane region" description="Helical" evidence="4">
    <location>
        <begin position="74"/>
        <end position="95"/>
    </location>
</feature>